<organism evidence="1 2">
    <name type="scientific">Gigaspora margarita</name>
    <dbReference type="NCBI Taxonomy" id="4874"/>
    <lineage>
        <taxon>Eukaryota</taxon>
        <taxon>Fungi</taxon>
        <taxon>Fungi incertae sedis</taxon>
        <taxon>Mucoromycota</taxon>
        <taxon>Glomeromycotina</taxon>
        <taxon>Glomeromycetes</taxon>
        <taxon>Diversisporales</taxon>
        <taxon>Gigasporaceae</taxon>
        <taxon>Gigaspora</taxon>
    </lineage>
</organism>
<sequence length="42" mass="4761">MLISISDSSGLSNKVNLNTEYPALQTETEPQEIIISQKEYEF</sequence>
<accession>A0ABN7USL9</accession>
<gene>
    <name evidence="1" type="ORF">GMARGA_LOCUS10191</name>
</gene>
<dbReference type="EMBL" id="CAJVQB010005648">
    <property type="protein sequence ID" value="CAG8666749.1"/>
    <property type="molecule type" value="Genomic_DNA"/>
</dbReference>
<comment type="caution">
    <text evidence="1">The sequence shown here is derived from an EMBL/GenBank/DDBJ whole genome shotgun (WGS) entry which is preliminary data.</text>
</comment>
<keyword evidence="2" id="KW-1185">Reference proteome</keyword>
<name>A0ABN7USL9_GIGMA</name>
<evidence type="ECO:0000313" key="1">
    <source>
        <dbReference type="EMBL" id="CAG8666749.1"/>
    </source>
</evidence>
<dbReference type="Proteomes" id="UP000789901">
    <property type="component" value="Unassembled WGS sequence"/>
</dbReference>
<evidence type="ECO:0000313" key="2">
    <source>
        <dbReference type="Proteomes" id="UP000789901"/>
    </source>
</evidence>
<reference evidence="1 2" key="1">
    <citation type="submission" date="2021-06" db="EMBL/GenBank/DDBJ databases">
        <authorList>
            <person name="Kallberg Y."/>
            <person name="Tangrot J."/>
            <person name="Rosling A."/>
        </authorList>
    </citation>
    <scope>NUCLEOTIDE SEQUENCE [LARGE SCALE GENOMIC DNA]</scope>
    <source>
        <strain evidence="1 2">120-4 pot B 10/14</strain>
    </source>
</reference>
<protein>
    <submittedName>
        <fullName evidence="1">2986_t:CDS:1</fullName>
    </submittedName>
</protein>
<proteinExistence type="predicted"/>